<dbReference type="InterPro" id="IPR014710">
    <property type="entry name" value="RmlC-like_jellyroll"/>
</dbReference>
<name>A0A1G7PFF3_9RHOB</name>
<dbReference type="Gene3D" id="2.60.120.10">
    <property type="entry name" value="Jelly Rolls"/>
    <property type="match status" value="1"/>
</dbReference>
<evidence type="ECO:0000313" key="3">
    <source>
        <dbReference type="EMBL" id="SDF84854.1"/>
    </source>
</evidence>
<feature type="signal peptide" evidence="1">
    <location>
        <begin position="1"/>
        <end position="27"/>
    </location>
</feature>
<dbReference type="EMBL" id="FNBL01000008">
    <property type="protein sequence ID" value="SDF84854.1"/>
    <property type="molecule type" value="Genomic_DNA"/>
</dbReference>
<dbReference type="InterPro" id="IPR011051">
    <property type="entry name" value="RmlC_Cupin_sf"/>
</dbReference>
<organism evidence="3 4">
    <name type="scientific">Celeribacter baekdonensis</name>
    <dbReference type="NCBI Taxonomy" id="875171"/>
    <lineage>
        <taxon>Bacteria</taxon>
        <taxon>Pseudomonadati</taxon>
        <taxon>Pseudomonadota</taxon>
        <taxon>Alphaproteobacteria</taxon>
        <taxon>Rhodobacterales</taxon>
        <taxon>Roseobacteraceae</taxon>
        <taxon>Celeribacter</taxon>
    </lineage>
</organism>
<evidence type="ECO:0000313" key="4">
    <source>
        <dbReference type="Proteomes" id="UP000182284"/>
    </source>
</evidence>
<evidence type="ECO:0000259" key="2">
    <source>
        <dbReference type="Pfam" id="PF07883"/>
    </source>
</evidence>
<dbReference type="Pfam" id="PF07883">
    <property type="entry name" value="Cupin_2"/>
    <property type="match status" value="1"/>
</dbReference>
<protein>
    <submittedName>
        <fullName evidence="3">Cupin domain protein</fullName>
    </submittedName>
</protein>
<accession>A0A1G7PFF3</accession>
<proteinExistence type="predicted"/>
<dbReference type="SUPFAM" id="SSF51182">
    <property type="entry name" value="RmlC-like cupins"/>
    <property type="match status" value="1"/>
</dbReference>
<dbReference type="PANTHER" id="PTHR38599">
    <property type="entry name" value="CUPIN DOMAIN PROTEIN (AFU_ORTHOLOGUE AFUA_3G13620)"/>
    <property type="match status" value="1"/>
</dbReference>
<feature type="domain" description="Cupin type-2" evidence="2">
    <location>
        <begin position="58"/>
        <end position="126"/>
    </location>
</feature>
<sequence>MRPSALRGIRAATCIAALLGAVAMAQAETSAELTIPGPVKVMEVDFEARPVAKADFGYFRFVPGQVAPVHHHLAPAIGLVSSGRILYQAEGEPARILNEGEAFYEPAGPSILRFDNMSATESAVFIDFSLQREGEPFIALDEEPAQPIDRTSLPTIDLGGRTVGHVDVYSRHLPASASAELTASEPLIGIVAEGVVELRLDGGETTRLVEGNTFALIEEGASAELGNGSSEVEARVVTYHLR</sequence>
<reference evidence="3 4" key="1">
    <citation type="submission" date="2016-10" db="EMBL/GenBank/DDBJ databases">
        <authorList>
            <person name="de Groot N.N."/>
        </authorList>
    </citation>
    <scope>NUCLEOTIDE SEQUENCE [LARGE SCALE GENOMIC DNA]</scope>
    <source>
        <strain evidence="3 4">DSM 27375</strain>
    </source>
</reference>
<dbReference type="AlphaFoldDB" id="A0A1G7PFF3"/>
<evidence type="ECO:0000256" key="1">
    <source>
        <dbReference type="SAM" id="SignalP"/>
    </source>
</evidence>
<gene>
    <name evidence="3" type="ORF">SAMN04488117_1086</name>
</gene>
<feature type="chain" id="PRO_5010350264" evidence="1">
    <location>
        <begin position="28"/>
        <end position="242"/>
    </location>
</feature>
<dbReference type="InterPro" id="IPR013096">
    <property type="entry name" value="Cupin_2"/>
</dbReference>
<keyword evidence="1" id="KW-0732">Signal</keyword>
<dbReference type="PANTHER" id="PTHR38599:SF1">
    <property type="entry name" value="CUPIN DOMAIN PROTEIN (AFU_ORTHOLOGUE AFUA_3G13620)"/>
    <property type="match status" value="1"/>
</dbReference>
<dbReference type="Proteomes" id="UP000182284">
    <property type="component" value="Unassembled WGS sequence"/>
</dbReference>